<keyword evidence="3" id="KW-1185">Reference proteome</keyword>
<dbReference type="RefSeq" id="WP_008443050.1">
    <property type="nucleotide sequence ID" value="NZ_AOJK01000041.1"/>
</dbReference>
<name>M0EA15_9EURY</name>
<comment type="caution">
    <text evidence="2">The sequence shown here is derived from an EMBL/GenBank/DDBJ whole genome shotgun (WGS) entry which is preliminary data.</text>
</comment>
<dbReference type="PATRIC" id="fig|1227465.4.peg.1879"/>
<dbReference type="SUPFAM" id="SSF110296">
    <property type="entry name" value="Oligoxyloglucan reducing end-specific cellobiohydrolase"/>
    <property type="match status" value="1"/>
</dbReference>
<organism evidence="2 3">
    <name type="scientific">Halorubrum californiense DSM 19288</name>
    <dbReference type="NCBI Taxonomy" id="1227465"/>
    <lineage>
        <taxon>Archaea</taxon>
        <taxon>Methanobacteriati</taxon>
        <taxon>Methanobacteriota</taxon>
        <taxon>Stenosarchaea group</taxon>
        <taxon>Halobacteria</taxon>
        <taxon>Halobacteriales</taxon>
        <taxon>Haloferacaceae</taxon>
        <taxon>Halorubrum</taxon>
    </lineage>
</organism>
<evidence type="ECO:0000313" key="2">
    <source>
        <dbReference type="EMBL" id="ELZ43893.1"/>
    </source>
</evidence>
<dbReference type="PANTHER" id="PTHR43739">
    <property type="entry name" value="XYLOGLUCANASE (EUROFUNG)"/>
    <property type="match status" value="1"/>
</dbReference>
<dbReference type="OrthoDB" id="197823at2157"/>
<evidence type="ECO:0008006" key="4">
    <source>
        <dbReference type="Google" id="ProtNLM"/>
    </source>
</evidence>
<feature type="region of interest" description="Disordered" evidence="1">
    <location>
        <begin position="176"/>
        <end position="200"/>
    </location>
</feature>
<sequence>MRIYAAYDDGLRIVDPATGAVETRLSGQRVECLSVARGEAAADADGAAAPPRVLAGTFDAGLFRSADGGSRFACVAASTLGPDGSGPDAVTAVATSPHDPEVVWIGTEPSRVYRSADGGETAERVGGLTDLPSADEWSFPPRPDTHHVRWIEPSPADPERWLVGIEAGALALTADGGETWTDRPPGSRRDTHAMATHSDAPDRVYAAAGDGFAESDDRGDSWRVRDAGLDHGYVWGLAVDPGDPDTAVVSAAESATAAHRRGEAHLYRYRRGGEEGGEEEVEAPGSTGDAGGFERLDDRGLPTGEGTYRAVLATGRSTGEIWALSNQGLFVTRDAGDSFEQVPVDLPDRAARALAVA</sequence>
<dbReference type="Gene3D" id="2.130.10.10">
    <property type="entry name" value="YVTN repeat-like/Quinoprotein amine dehydrogenase"/>
    <property type="match status" value="1"/>
</dbReference>
<dbReference type="GO" id="GO:0010411">
    <property type="term" value="P:xyloglucan metabolic process"/>
    <property type="evidence" value="ECO:0007669"/>
    <property type="project" value="TreeGrafter"/>
</dbReference>
<evidence type="ECO:0000313" key="3">
    <source>
        <dbReference type="Proteomes" id="UP000011586"/>
    </source>
</evidence>
<gene>
    <name evidence="2" type="ORF">C463_09514</name>
</gene>
<proteinExistence type="predicted"/>
<evidence type="ECO:0000256" key="1">
    <source>
        <dbReference type="SAM" id="MobiDB-lite"/>
    </source>
</evidence>
<dbReference type="EMBL" id="AOJK01000041">
    <property type="protein sequence ID" value="ELZ43893.1"/>
    <property type="molecule type" value="Genomic_DNA"/>
</dbReference>
<dbReference type="AlphaFoldDB" id="M0EA15"/>
<dbReference type="InterPro" id="IPR015943">
    <property type="entry name" value="WD40/YVTN_repeat-like_dom_sf"/>
</dbReference>
<feature type="region of interest" description="Disordered" evidence="1">
    <location>
        <begin position="114"/>
        <end position="140"/>
    </location>
</feature>
<dbReference type="Proteomes" id="UP000011586">
    <property type="component" value="Unassembled WGS sequence"/>
</dbReference>
<dbReference type="InterPro" id="IPR052025">
    <property type="entry name" value="Xyloglucanase_GH74"/>
</dbReference>
<dbReference type="PANTHER" id="PTHR43739:SF5">
    <property type="entry name" value="EXO-ALPHA-SIALIDASE"/>
    <property type="match status" value="1"/>
</dbReference>
<protein>
    <recommendedName>
        <fullName evidence="4">Glycosyl hydrolase</fullName>
    </recommendedName>
</protein>
<feature type="region of interest" description="Disordered" evidence="1">
    <location>
        <begin position="273"/>
        <end position="304"/>
    </location>
</feature>
<accession>M0EA15</accession>
<reference evidence="2 3" key="1">
    <citation type="journal article" date="2014" name="PLoS Genet.">
        <title>Phylogenetically driven sequencing of extremely halophilic archaea reveals strategies for static and dynamic osmo-response.</title>
        <authorList>
            <person name="Becker E.A."/>
            <person name="Seitzer P.M."/>
            <person name="Tritt A."/>
            <person name="Larsen D."/>
            <person name="Krusor M."/>
            <person name="Yao A.I."/>
            <person name="Wu D."/>
            <person name="Madern D."/>
            <person name="Eisen J.A."/>
            <person name="Darling A.E."/>
            <person name="Facciotti M.T."/>
        </authorList>
    </citation>
    <scope>NUCLEOTIDE SEQUENCE [LARGE SCALE GENOMIC DNA]</scope>
    <source>
        <strain evidence="2 3">DSM 19288</strain>
    </source>
</reference>